<feature type="non-terminal residue" evidence="2">
    <location>
        <position position="1"/>
    </location>
</feature>
<dbReference type="AlphaFoldDB" id="X0UD35"/>
<accession>X0UD35</accession>
<name>X0UD35_9ZZZZ</name>
<dbReference type="InterPro" id="IPR036812">
    <property type="entry name" value="NAD(P)_OxRdtase_dom_sf"/>
</dbReference>
<dbReference type="Pfam" id="PF00248">
    <property type="entry name" value="Aldo_ket_red"/>
    <property type="match status" value="1"/>
</dbReference>
<dbReference type="PANTHER" id="PTHR43312">
    <property type="entry name" value="D-THREO-ALDOSE 1-DEHYDROGENASE"/>
    <property type="match status" value="1"/>
</dbReference>
<sequence>DHGHDSRIPLVLGTAQLGMAYGIANRKGKPGFDLSLDIVKTAWKSGVRFFDTAQAYGDSEEVLGKCFKELKDITGDEQPAVVSKLDPDIHPSKIEVILYKVDESIERLGVDHLWGLMLHRESLLEQRGKVLSQIASKLKLENKIKNFGVSVYSPEKAIEALNMDEIDIIQAPFNVFDQRAFEFGVFPLAEEKNKKVFIRSVYLQGLILLDVNQVPDKLAFSTEAVKRYNDFAKDFEISPKLLALAFVIQKARDAMIVIGAENPDQVKENIFLLEKA</sequence>
<evidence type="ECO:0000313" key="2">
    <source>
        <dbReference type="EMBL" id="GAF97231.1"/>
    </source>
</evidence>
<dbReference type="SUPFAM" id="SSF51430">
    <property type="entry name" value="NAD(P)-linked oxidoreductase"/>
    <property type="match status" value="1"/>
</dbReference>
<organism evidence="2">
    <name type="scientific">marine sediment metagenome</name>
    <dbReference type="NCBI Taxonomy" id="412755"/>
    <lineage>
        <taxon>unclassified sequences</taxon>
        <taxon>metagenomes</taxon>
        <taxon>ecological metagenomes</taxon>
    </lineage>
</organism>
<dbReference type="InterPro" id="IPR023210">
    <property type="entry name" value="NADP_OxRdtase_dom"/>
</dbReference>
<gene>
    <name evidence="2" type="ORF">S01H1_30380</name>
</gene>
<evidence type="ECO:0000259" key="1">
    <source>
        <dbReference type="Pfam" id="PF00248"/>
    </source>
</evidence>
<dbReference type="Gene3D" id="3.20.20.100">
    <property type="entry name" value="NADP-dependent oxidoreductase domain"/>
    <property type="match status" value="1"/>
</dbReference>
<dbReference type="CDD" id="cd19097">
    <property type="entry name" value="AKR_unchar"/>
    <property type="match status" value="1"/>
</dbReference>
<feature type="domain" description="NADP-dependent oxidoreductase" evidence="1">
    <location>
        <begin position="9"/>
        <end position="274"/>
    </location>
</feature>
<feature type="non-terminal residue" evidence="2">
    <location>
        <position position="276"/>
    </location>
</feature>
<dbReference type="PANTHER" id="PTHR43312:SF1">
    <property type="entry name" value="NADP-DEPENDENT OXIDOREDUCTASE DOMAIN-CONTAINING PROTEIN"/>
    <property type="match status" value="1"/>
</dbReference>
<proteinExistence type="predicted"/>
<dbReference type="EMBL" id="BARS01018692">
    <property type="protein sequence ID" value="GAF97231.1"/>
    <property type="molecule type" value="Genomic_DNA"/>
</dbReference>
<protein>
    <recommendedName>
        <fullName evidence="1">NADP-dependent oxidoreductase domain-containing protein</fullName>
    </recommendedName>
</protein>
<comment type="caution">
    <text evidence="2">The sequence shown here is derived from an EMBL/GenBank/DDBJ whole genome shotgun (WGS) entry which is preliminary data.</text>
</comment>
<reference evidence="2" key="1">
    <citation type="journal article" date="2014" name="Front. Microbiol.">
        <title>High frequency of phylogenetically diverse reductive dehalogenase-homologous genes in deep subseafloor sedimentary metagenomes.</title>
        <authorList>
            <person name="Kawai M."/>
            <person name="Futagami T."/>
            <person name="Toyoda A."/>
            <person name="Takaki Y."/>
            <person name="Nishi S."/>
            <person name="Hori S."/>
            <person name="Arai W."/>
            <person name="Tsubouchi T."/>
            <person name="Morono Y."/>
            <person name="Uchiyama I."/>
            <person name="Ito T."/>
            <person name="Fujiyama A."/>
            <person name="Inagaki F."/>
            <person name="Takami H."/>
        </authorList>
    </citation>
    <scope>NUCLEOTIDE SEQUENCE</scope>
    <source>
        <strain evidence="2">Expedition CK06-06</strain>
    </source>
</reference>
<dbReference type="InterPro" id="IPR053135">
    <property type="entry name" value="AKR2_Oxidoreductase"/>
</dbReference>